<proteinExistence type="predicted"/>
<reference evidence="2" key="1">
    <citation type="journal article" date="2014" name="Int. J. Syst. Evol. Microbiol.">
        <title>Complete genome sequence of Corynebacterium casei LMG S-19264T (=DSM 44701T), isolated from a smear-ripened cheese.</title>
        <authorList>
            <consortium name="US DOE Joint Genome Institute (JGI-PGF)"/>
            <person name="Walter F."/>
            <person name="Albersmeier A."/>
            <person name="Kalinowski J."/>
            <person name="Ruckert C."/>
        </authorList>
    </citation>
    <scope>NUCLEOTIDE SEQUENCE</scope>
    <source>
        <strain evidence="2">JCM 3086</strain>
    </source>
</reference>
<evidence type="ECO:0000313" key="2">
    <source>
        <dbReference type="EMBL" id="GGJ49842.1"/>
    </source>
</evidence>
<comment type="caution">
    <text evidence="2">The sequence shown here is derived from an EMBL/GenBank/DDBJ whole genome shotgun (WGS) entry which is preliminary data.</text>
</comment>
<keyword evidence="1" id="KW-1133">Transmembrane helix</keyword>
<organism evidence="2 3">
    <name type="scientific">Streptomyces brasiliensis</name>
    <dbReference type="NCBI Taxonomy" id="1954"/>
    <lineage>
        <taxon>Bacteria</taxon>
        <taxon>Bacillati</taxon>
        <taxon>Actinomycetota</taxon>
        <taxon>Actinomycetes</taxon>
        <taxon>Kitasatosporales</taxon>
        <taxon>Streptomycetaceae</taxon>
        <taxon>Streptomyces</taxon>
    </lineage>
</organism>
<dbReference type="AlphaFoldDB" id="A0A917P2Q2"/>
<accession>A0A917P2Q2</accession>
<protein>
    <submittedName>
        <fullName evidence="2">Uncharacterized protein</fullName>
    </submittedName>
</protein>
<dbReference type="EMBL" id="BMQA01000037">
    <property type="protein sequence ID" value="GGJ49842.1"/>
    <property type="molecule type" value="Genomic_DNA"/>
</dbReference>
<keyword evidence="1" id="KW-0472">Membrane</keyword>
<keyword evidence="3" id="KW-1185">Reference proteome</keyword>
<dbReference type="RefSeq" id="WP_189315482.1">
    <property type="nucleotide sequence ID" value="NZ_BMQA01000037.1"/>
</dbReference>
<evidence type="ECO:0000313" key="3">
    <source>
        <dbReference type="Proteomes" id="UP000657574"/>
    </source>
</evidence>
<sequence>MAGVRGGTAGARAGRGRTRWGVFAVVMALPTLLVAGVAAVAIWFMTSDYPLGGEPEDVPCAEALDFGGAKLPKGAYDGQCTVQTWLDTDYHAAFRMPRADVRKWLADTYPEAPEPGTDLCDTDADLCLNLNTQYATPPDGAGADAVTVNVTYEDAGTAVVFFSAFTV</sequence>
<evidence type="ECO:0000256" key="1">
    <source>
        <dbReference type="SAM" id="Phobius"/>
    </source>
</evidence>
<name>A0A917P2Q2_9ACTN</name>
<gene>
    <name evidence="2" type="ORF">GCM10010121_071220</name>
</gene>
<dbReference type="Proteomes" id="UP000657574">
    <property type="component" value="Unassembled WGS sequence"/>
</dbReference>
<keyword evidence="1" id="KW-0812">Transmembrane</keyword>
<reference evidence="2" key="2">
    <citation type="submission" date="2020-09" db="EMBL/GenBank/DDBJ databases">
        <authorList>
            <person name="Sun Q."/>
            <person name="Ohkuma M."/>
        </authorList>
    </citation>
    <scope>NUCLEOTIDE SEQUENCE</scope>
    <source>
        <strain evidence="2">JCM 3086</strain>
    </source>
</reference>
<feature type="transmembrane region" description="Helical" evidence="1">
    <location>
        <begin position="20"/>
        <end position="45"/>
    </location>
</feature>